<reference evidence="1 2" key="1">
    <citation type="submission" date="2019-06" db="EMBL/GenBank/DDBJ databases">
        <title>WGS assembly of Gossypium darwinii.</title>
        <authorList>
            <person name="Chen Z.J."/>
            <person name="Sreedasyam A."/>
            <person name="Ando A."/>
            <person name="Song Q."/>
            <person name="De L."/>
            <person name="Hulse-Kemp A."/>
            <person name="Ding M."/>
            <person name="Ye W."/>
            <person name="Kirkbride R."/>
            <person name="Jenkins J."/>
            <person name="Plott C."/>
            <person name="Lovell J."/>
            <person name="Lin Y.-M."/>
            <person name="Vaughn R."/>
            <person name="Liu B."/>
            <person name="Li W."/>
            <person name="Simpson S."/>
            <person name="Scheffler B."/>
            <person name="Saski C."/>
            <person name="Grover C."/>
            <person name="Hu G."/>
            <person name="Conover J."/>
            <person name="Carlson J."/>
            <person name="Shu S."/>
            <person name="Boston L."/>
            <person name="Williams M."/>
            <person name="Peterson D."/>
            <person name="Mcgee K."/>
            <person name="Jones D."/>
            <person name="Wendel J."/>
            <person name="Stelly D."/>
            <person name="Grimwood J."/>
            <person name="Schmutz J."/>
        </authorList>
    </citation>
    <scope>NUCLEOTIDE SEQUENCE [LARGE SCALE GENOMIC DNA]</scope>
    <source>
        <strain evidence="1">1808015.09</strain>
    </source>
</reference>
<protein>
    <submittedName>
        <fullName evidence="1">Uncharacterized protein</fullName>
    </submittedName>
</protein>
<dbReference type="EMBL" id="CM017702">
    <property type="protein sequence ID" value="TYG80093.1"/>
    <property type="molecule type" value="Genomic_DNA"/>
</dbReference>
<evidence type="ECO:0000313" key="1">
    <source>
        <dbReference type="EMBL" id="TYG80093.1"/>
    </source>
</evidence>
<dbReference type="Proteomes" id="UP000323506">
    <property type="component" value="Chromosome D02"/>
</dbReference>
<name>A0A5D2DI84_GOSDA</name>
<gene>
    <name evidence="1" type="ORF">ES288_D02G188900v1</name>
</gene>
<accession>A0A5D2DI84</accession>
<evidence type="ECO:0000313" key="2">
    <source>
        <dbReference type="Proteomes" id="UP000323506"/>
    </source>
</evidence>
<organism evidence="1 2">
    <name type="scientific">Gossypium darwinii</name>
    <name type="common">Darwin's cotton</name>
    <name type="synonym">Gossypium barbadense var. darwinii</name>
    <dbReference type="NCBI Taxonomy" id="34276"/>
    <lineage>
        <taxon>Eukaryota</taxon>
        <taxon>Viridiplantae</taxon>
        <taxon>Streptophyta</taxon>
        <taxon>Embryophyta</taxon>
        <taxon>Tracheophyta</taxon>
        <taxon>Spermatophyta</taxon>
        <taxon>Magnoliopsida</taxon>
        <taxon>eudicotyledons</taxon>
        <taxon>Gunneridae</taxon>
        <taxon>Pentapetalae</taxon>
        <taxon>rosids</taxon>
        <taxon>malvids</taxon>
        <taxon>Malvales</taxon>
        <taxon>Malvaceae</taxon>
        <taxon>Malvoideae</taxon>
        <taxon>Gossypium</taxon>
    </lineage>
</organism>
<proteinExistence type="predicted"/>
<sequence>MRKCLWWILRHAKTRKGVVSGEMLRGVKNKCRSGDSRIDKRQLSELKHLISRKKRKQNNKSVVLLGEAVKCRTLDGDSPIAESITSLRSNPSSMGHLTGFLGVKYYFGAGYESGTKSRQTLNTRYDFKITGVEGCRGSREVCLEAATLERVRNSSLMEHSCVEDERG</sequence>
<dbReference type="AlphaFoldDB" id="A0A5D2DI84"/>
<keyword evidence="2" id="KW-1185">Reference proteome</keyword>